<feature type="compositionally biased region" description="Polar residues" evidence="1">
    <location>
        <begin position="143"/>
        <end position="155"/>
    </location>
</feature>
<evidence type="ECO:0000256" key="1">
    <source>
        <dbReference type="SAM" id="MobiDB-lite"/>
    </source>
</evidence>
<evidence type="ECO:0000313" key="3">
    <source>
        <dbReference type="EMBL" id="JAP77631.1"/>
    </source>
</evidence>
<protein>
    <recommendedName>
        <fullName evidence="4">Mucin</fullName>
    </recommendedName>
</protein>
<dbReference type="AlphaFoldDB" id="A0A131YI71"/>
<organism evidence="3">
    <name type="scientific">Rhipicephalus appendiculatus</name>
    <name type="common">Brown ear tick</name>
    <dbReference type="NCBI Taxonomy" id="34631"/>
    <lineage>
        <taxon>Eukaryota</taxon>
        <taxon>Metazoa</taxon>
        <taxon>Ecdysozoa</taxon>
        <taxon>Arthropoda</taxon>
        <taxon>Chelicerata</taxon>
        <taxon>Arachnida</taxon>
        <taxon>Acari</taxon>
        <taxon>Parasitiformes</taxon>
        <taxon>Ixodida</taxon>
        <taxon>Ixodoidea</taxon>
        <taxon>Ixodidae</taxon>
        <taxon>Rhipicephalinae</taxon>
        <taxon>Rhipicephalus</taxon>
        <taxon>Rhipicephalus</taxon>
    </lineage>
</organism>
<proteinExistence type="predicted"/>
<feature type="compositionally biased region" description="Low complexity" evidence="1">
    <location>
        <begin position="123"/>
        <end position="139"/>
    </location>
</feature>
<feature type="region of interest" description="Disordered" evidence="1">
    <location>
        <begin position="82"/>
        <end position="155"/>
    </location>
</feature>
<sequence length="155" mass="16152">MPSLSGLLCLSTIAFASAIPRGFLDGPMMKIERRCTPIPYSNFIMCITSEIAVIPPIAEPPMPVIPPLGVIVGDGLDEEFKNGIDLPPWLLEQDPTSDKDSELNASSDGPDAEQSNPTKDTTADPPSSDAAAPVDSSAPQATGEENASSEGSRAA</sequence>
<evidence type="ECO:0008006" key="4">
    <source>
        <dbReference type="Google" id="ProtNLM"/>
    </source>
</evidence>
<feature type="chain" id="PRO_5007285254" description="Mucin" evidence="2">
    <location>
        <begin position="19"/>
        <end position="155"/>
    </location>
</feature>
<accession>A0A131YI71</accession>
<keyword evidence="2" id="KW-0732">Signal</keyword>
<dbReference type="EMBL" id="GEDV01010926">
    <property type="protein sequence ID" value="JAP77631.1"/>
    <property type="molecule type" value="Transcribed_RNA"/>
</dbReference>
<evidence type="ECO:0000256" key="2">
    <source>
        <dbReference type="SAM" id="SignalP"/>
    </source>
</evidence>
<name>A0A131YI71_RHIAP</name>
<feature type="signal peptide" evidence="2">
    <location>
        <begin position="1"/>
        <end position="18"/>
    </location>
</feature>
<reference evidence="3" key="1">
    <citation type="journal article" date="2016" name="Ticks Tick Borne Dis.">
        <title>De novo assembly and annotation of the salivary gland transcriptome of Rhipicephalus appendiculatus male and female ticks during blood feeding.</title>
        <authorList>
            <person name="de Castro M.H."/>
            <person name="de Klerk D."/>
            <person name="Pienaar R."/>
            <person name="Latif A.A."/>
            <person name="Rees D.J."/>
            <person name="Mans B.J."/>
        </authorList>
    </citation>
    <scope>NUCLEOTIDE SEQUENCE</scope>
    <source>
        <tissue evidence="3">Salivary glands</tissue>
    </source>
</reference>
<feature type="compositionally biased region" description="Polar residues" evidence="1">
    <location>
        <begin position="103"/>
        <end position="119"/>
    </location>
</feature>